<evidence type="ECO:0000256" key="2">
    <source>
        <dbReference type="ARBA" id="ARBA00022692"/>
    </source>
</evidence>
<feature type="compositionally biased region" description="Low complexity" evidence="5">
    <location>
        <begin position="16"/>
        <end position="27"/>
    </location>
</feature>
<dbReference type="PANTHER" id="PTHR12953">
    <property type="entry name" value="MEMBRANE PROTEIN CH1 RELATED"/>
    <property type="match status" value="1"/>
</dbReference>
<feature type="compositionally biased region" description="Basic residues" evidence="5">
    <location>
        <begin position="1157"/>
        <end position="1177"/>
    </location>
</feature>
<feature type="compositionally biased region" description="Low complexity" evidence="5">
    <location>
        <begin position="769"/>
        <end position="780"/>
    </location>
</feature>
<feature type="compositionally biased region" description="Acidic residues" evidence="5">
    <location>
        <begin position="1125"/>
        <end position="1135"/>
    </location>
</feature>
<dbReference type="Proteomes" id="UP001176521">
    <property type="component" value="Unassembled WGS sequence"/>
</dbReference>
<feature type="compositionally biased region" description="Low complexity" evidence="5">
    <location>
        <begin position="611"/>
        <end position="641"/>
    </location>
</feature>
<feature type="region of interest" description="Disordered" evidence="5">
    <location>
        <begin position="1"/>
        <end position="69"/>
    </location>
</feature>
<feature type="compositionally biased region" description="Low complexity" evidence="5">
    <location>
        <begin position="292"/>
        <end position="301"/>
    </location>
</feature>
<evidence type="ECO:0000313" key="7">
    <source>
        <dbReference type="EMBL" id="KAK0524114.1"/>
    </source>
</evidence>
<sequence length="1301" mass="135156">MQALTGNSGRRRRHISGSSSGGNNLSSLAQQCDREGGTEAAPTTSSPARTEFSPASSNALSAPRHRKGRSSKRRFACSLLLSAFALATGAAQAANTTASQVVTDSRPAVGNPGPLLAQLKHRWNFASMDCAAVVHRTNPGAKFASSILSEKKDRYMLSPCPAGEGEEGKYSAGQFVIVELCDDIMIDTIVLGNYEFFSRQFKRFRLRAAAKLHAREEEWYDFGTFRARNTRGLQVFHVTPRADEDDAAAAAAAAAASGAEGGGDVIPGYDGEEAPAETGPDTGSGEGTEDLPPASAMPPSASRKDARFFRYVRIDFLEHYGSEYYCPVSVLRIYGLTALDEFYQDQEEGGDGGASAAVAAVAMNNPIVANVVELADQLDFAYQYAANGWGLKGSGAGETDDSRLIGDGSVSSEGQEGVADASKGRLHSPFDDMPNILDAAMAAIGTSSSGTLAGTSGQWKKEAASSLAAAVAASDAEDAETYRIDVNAGEPHVHVKIPGSGSALGADPVVLVPSKATCAPGDESEESSQTSVMSDSSAAQSSKCSAPASAPRVVSETSSHSSTAGDVTTATAATASTSHATPSASQVVPQTSSIPSESVPQPKSTVQADLPTATSTQSAASSSTALPQPAQASAAESTQQVASNHLVHEVPVNASAPVPPTASESVSVLDSTAVQVKSATVTQESSEALHSANSTQAASNTSLPQQAVANQSVPVPAPSSTIGMLERLVNSSLGLNASATSNDTSTRSATSSSAPVNSTGSPTTEKEPTQQNHQQQQQQPPAKPVTPPPPSGGGAGSESIYRAINKRLAALEYNSTLNLAFIEHSQRLLRDSFTRMAERHQGRIDDMVRALNASNWRQFDLLRRRTQVDLQRALFEAEIRRQQADAERSAMMAQIHLLTEEVLIQKRISLAQLILILGLFTFVALTRGMRGPQLLHTGISSRLGVYSRPSTPVPTSGAASPNLDAGSGQGHAHAHGREGGVSMGAGMGSSSSLFPTSGFIRQRLNRSRRVSAPPSSAASGNPTGASASGGTGIPGGTSSQHLHPSGYPHQHQPLDRSRLSIVMPSPVHNSSLYRLNSGGSSPNGSILELSDLPEPGFRGDHWRERMRSNGPGSVVSFVDEHYGAEEEEEEGDSPEGVEGSAGGGSAGLGVSTDGAHIHGRRYSTLNHHHQDHSRRRSTSTTTSMTSTSIRSGSDAKSIGSLRGGRSGSVVSPLEHAVSVSVTDEADFKKAFRHSMHGELVGHATVSPASTGGGGGGGGVRQPMSILPGSLGKNARKKKRGTSLLGTFGGQGNRSADSVGTI</sequence>
<feature type="region of interest" description="Disordered" evidence="5">
    <location>
        <begin position="1249"/>
        <end position="1301"/>
    </location>
</feature>
<feature type="compositionally biased region" description="Gly residues" evidence="5">
    <location>
        <begin position="1250"/>
        <end position="1259"/>
    </location>
</feature>
<feature type="region of interest" description="Disordered" evidence="5">
    <location>
        <begin position="1072"/>
        <end position="1092"/>
    </location>
</feature>
<evidence type="ECO:0000313" key="8">
    <source>
        <dbReference type="Proteomes" id="UP001176521"/>
    </source>
</evidence>
<dbReference type="InterPro" id="IPR045120">
    <property type="entry name" value="Suco/Slp1-like"/>
</dbReference>
<dbReference type="PROSITE" id="PS51469">
    <property type="entry name" value="SUN"/>
    <property type="match status" value="1"/>
</dbReference>
<keyword evidence="2" id="KW-0812">Transmembrane</keyword>
<feature type="compositionally biased region" description="Low complexity" evidence="5">
    <location>
        <begin position="691"/>
        <end position="702"/>
    </location>
</feature>
<evidence type="ECO:0000259" key="6">
    <source>
        <dbReference type="PROSITE" id="PS51469"/>
    </source>
</evidence>
<feature type="compositionally biased region" description="Polar residues" evidence="5">
    <location>
        <begin position="948"/>
        <end position="959"/>
    </location>
</feature>
<keyword evidence="8" id="KW-1185">Reference proteome</keyword>
<keyword evidence="4" id="KW-0472">Membrane</keyword>
<feature type="compositionally biased region" description="Polar residues" evidence="5">
    <location>
        <begin position="1072"/>
        <end position="1084"/>
    </location>
</feature>
<dbReference type="GO" id="GO:0012505">
    <property type="term" value="C:endomembrane system"/>
    <property type="evidence" value="ECO:0007669"/>
    <property type="project" value="UniProtKB-SubCell"/>
</dbReference>
<feature type="compositionally biased region" description="Low complexity" evidence="5">
    <location>
        <begin position="739"/>
        <end position="754"/>
    </location>
</feature>
<feature type="compositionally biased region" description="Polar residues" evidence="5">
    <location>
        <begin position="1292"/>
        <end position="1301"/>
    </location>
</feature>
<feature type="compositionally biased region" description="Low complexity" evidence="5">
    <location>
        <begin position="1011"/>
        <end position="1026"/>
    </location>
</feature>
<feature type="region of interest" description="Disordered" evidence="5">
    <location>
        <begin position="259"/>
        <end position="301"/>
    </location>
</feature>
<feature type="region of interest" description="Disordered" evidence="5">
    <location>
        <begin position="515"/>
        <end position="641"/>
    </location>
</feature>
<feature type="compositionally biased region" description="Polar residues" evidence="5">
    <location>
        <begin position="41"/>
        <end position="60"/>
    </location>
</feature>
<feature type="region of interest" description="Disordered" evidence="5">
    <location>
        <begin position="1006"/>
        <end position="1053"/>
    </location>
</feature>
<dbReference type="InterPro" id="IPR012919">
    <property type="entry name" value="SUN_dom"/>
</dbReference>
<feature type="compositionally biased region" description="Polar residues" evidence="5">
    <location>
        <begin position="586"/>
        <end position="607"/>
    </location>
</feature>
<keyword evidence="3" id="KW-1133">Transmembrane helix</keyword>
<evidence type="ECO:0000256" key="1">
    <source>
        <dbReference type="ARBA" id="ARBA00004308"/>
    </source>
</evidence>
<feature type="region of interest" description="Disordered" evidence="5">
    <location>
        <begin position="945"/>
        <end position="987"/>
    </location>
</feature>
<feature type="domain" description="SUN" evidence="6">
    <location>
        <begin position="97"/>
        <end position="338"/>
    </location>
</feature>
<dbReference type="GO" id="GO:0005737">
    <property type="term" value="C:cytoplasm"/>
    <property type="evidence" value="ECO:0007669"/>
    <property type="project" value="TreeGrafter"/>
</dbReference>
<dbReference type="PANTHER" id="PTHR12953:SF0">
    <property type="entry name" value="SUN DOMAIN-CONTAINING OSSIFICATION FACTOR"/>
    <property type="match status" value="1"/>
</dbReference>
<feature type="compositionally biased region" description="Polar residues" evidence="5">
    <location>
        <begin position="703"/>
        <end position="717"/>
    </location>
</feature>
<comment type="subcellular location">
    <subcellularLocation>
        <location evidence="1">Endomembrane system</location>
    </subcellularLocation>
</comment>
<feature type="region of interest" description="Disordered" evidence="5">
    <location>
        <begin position="1123"/>
        <end position="1209"/>
    </location>
</feature>
<dbReference type="Pfam" id="PF07738">
    <property type="entry name" value="Sad1_UNC"/>
    <property type="match status" value="2"/>
</dbReference>
<dbReference type="GO" id="GO:0016020">
    <property type="term" value="C:membrane"/>
    <property type="evidence" value="ECO:0007669"/>
    <property type="project" value="InterPro"/>
</dbReference>
<feature type="compositionally biased region" description="Low complexity" evidence="5">
    <location>
        <begin position="1178"/>
        <end position="1192"/>
    </location>
</feature>
<feature type="region of interest" description="Disordered" evidence="5">
    <location>
        <begin position="685"/>
        <end position="717"/>
    </location>
</feature>
<protein>
    <recommendedName>
        <fullName evidence="6">SUN domain-containing protein</fullName>
    </recommendedName>
</protein>
<reference evidence="7" key="1">
    <citation type="journal article" date="2023" name="PhytoFront">
        <title>Draft Genome Resources of Seven Strains of Tilletia horrida, Causal Agent of Kernel Smut of Rice.</title>
        <authorList>
            <person name="Khanal S."/>
            <person name="Antony Babu S."/>
            <person name="Zhou X.G."/>
        </authorList>
    </citation>
    <scope>NUCLEOTIDE SEQUENCE</scope>
    <source>
        <strain evidence="7">TX3</strain>
    </source>
</reference>
<name>A0AAN6G892_9BASI</name>
<accession>A0AAN6G892</accession>
<evidence type="ECO:0000256" key="3">
    <source>
        <dbReference type="ARBA" id="ARBA00022989"/>
    </source>
</evidence>
<dbReference type="GO" id="GO:0034975">
    <property type="term" value="P:protein folding in endoplasmic reticulum"/>
    <property type="evidence" value="ECO:0007669"/>
    <property type="project" value="TreeGrafter"/>
</dbReference>
<feature type="region of interest" description="Disordered" evidence="5">
    <location>
        <begin position="739"/>
        <end position="798"/>
    </location>
</feature>
<comment type="caution">
    <text evidence="7">The sequence shown here is derived from an EMBL/GenBank/DDBJ whole genome shotgun (WGS) entry which is preliminary data.</text>
</comment>
<feature type="compositionally biased region" description="Low complexity" evidence="5">
    <location>
        <begin position="531"/>
        <end position="550"/>
    </location>
</feature>
<evidence type="ECO:0000256" key="4">
    <source>
        <dbReference type="ARBA" id="ARBA00023136"/>
    </source>
</evidence>
<feature type="compositionally biased region" description="Pro residues" evidence="5">
    <location>
        <begin position="781"/>
        <end position="791"/>
    </location>
</feature>
<feature type="compositionally biased region" description="Low complexity" evidence="5">
    <location>
        <begin position="561"/>
        <end position="585"/>
    </location>
</feature>
<evidence type="ECO:0000256" key="5">
    <source>
        <dbReference type="SAM" id="MobiDB-lite"/>
    </source>
</evidence>
<proteinExistence type="predicted"/>
<gene>
    <name evidence="7" type="ORF">OC842_005935</name>
</gene>
<dbReference type="EMBL" id="JAPDMQ010000469">
    <property type="protein sequence ID" value="KAK0524114.1"/>
    <property type="molecule type" value="Genomic_DNA"/>
</dbReference>
<organism evidence="7 8">
    <name type="scientific">Tilletia horrida</name>
    <dbReference type="NCBI Taxonomy" id="155126"/>
    <lineage>
        <taxon>Eukaryota</taxon>
        <taxon>Fungi</taxon>
        <taxon>Dikarya</taxon>
        <taxon>Basidiomycota</taxon>
        <taxon>Ustilaginomycotina</taxon>
        <taxon>Exobasidiomycetes</taxon>
        <taxon>Tilletiales</taxon>
        <taxon>Tilletiaceae</taxon>
        <taxon>Tilletia</taxon>
    </lineage>
</organism>